<sequence>MKDSIDPPLLISEINLEGGSKDLDLATLKINKQKTKIPLGQGVVWREKFDPPIAFSANDACVLSLRKKRSTWKILKTNDADISIHYKDISRVVSDGKREYVKSENGVKIIIGFSPNSAVQSSDDLKPTTEDILENCPRMRILVIGKSGVGKSSLIKEAFGVQDVKTSDYGAGQATIGREFESNQNGRFVLHDSQGFEPGETKNWETVKTFIQERDKQPELKDKLHAIWLCIAIPTSGGRVLETATEELLHLKSEGKLGKVPIIAAFTKYDTFLAHTRKSILDNPALKGQDANVLAKSELEKLCAEPIRKILQSNGPTGDAFQSGRDVPWVAVTTNKRPEYRGMLSQLITLTRAHVGEHVGGDASTVTAMAQRVDPQDKINETIKKRYWRSLAASPNFPGHTLEKCLHVIHDDIVAVWNFEDPSCLLSSKQFRQSMMDMADDLDVRDAPDPNNAFAAASAVVGPIASILTSLSGPAALIVLPVALGAVALVNWAHDTYERSHVVLQRFMAYIVDVTLVLQNLFLLVSERHEPASNLLIEVAIAAYKDSPMKTLSRAEIQKYDRDANLKTRMDGDSALETVAKLVKKYSITAVEVAELSKEIPHIDAVTTG</sequence>
<reference evidence="2 3" key="1">
    <citation type="submission" date="2014-04" db="EMBL/GenBank/DDBJ databases">
        <title>Evolutionary Origins and Diversification of the Mycorrhizal Mutualists.</title>
        <authorList>
            <consortium name="DOE Joint Genome Institute"/>
            <consortium name="Mycorrhizal Genomics Consortium"/>
            <person name="Kohler A."/>
            <person name="Kuo A."/>
            <person name="Nagy L.G."/>
            <person name="Floudas D."/>
            <person name="Copeland A."/>
            <person name="Barry K.W."/>
            <person name="Cichocki N."/>
            <person name="Veneault-Fourrey C."/>
            <person name="LaButti K."/>
            <person name="Lindquist E.A."/>
            <person name="Lipzen A."/>
            <person name="Lundell T."/>
            <person name="Morin E."/>
            <person name="Murat C."/>
            <person name="Riley R."/>
            <person name="Ohm R."/>
            <person name="Sun H."/>
            <person name="Tunlid A."/>
            <person name="Henrissat B."/>
            <person name="Grigoriev I.V."/>
            <person name="Hibbett D.S."/>
            <person name="Martin F."/>
        </authorList>
    </citation>
    <scope>NUCLEOTIDE SEQUENCE [LARGE SCALE GENOMIC DNA]</scope>
    <source>
        <strain evidence="2 3">MD-312</strain>
    </source>
</reference>
<dbReference type="GO" id="GO:0005525">
    <property type="term" value="F:GTP binding"/>
    <property type="evidence" value="ECO:0007669"/>
    <property type="project" value="InterPro"/>
</dbReference>
<dbReference type="InterPro" id="IPR006073">
    <property type="entry name" value="GTP-bd"/>
</dbReference>
<evidence type="ECO:0000313" key="2">
    <source>
        <dbReference type="EMBL" id="KIJ61888.1"/>
    </source>
</evidence>
<dbReference type="InterPro" id="IPR027417">
    <property type="entry name" value="P-loop_NTPase"/>
</dbReference>
<keyword evidence="3" id="KW-1185">Reference proteome</keyword>
<accession>A0A0C9W5D5</accession>
<organism evidence="2 3">
    <name type="scientific">Hydnomerulius pinastri MD-312</name>
    <dbReference type="NCBI Taxonomy" id="994086"/>
    <lineage>
        <taxon>Eukaryota</taxon>
        <taxon>Fungi</taxon>
        <taxon>Dikarya</taxon>
        <taxon>Basidiomycota</taxon>
        <taxon>Agaricomycotina</taxon>
        <taxon>Agaricomycetes</taxon>
        <taxon>Agaricomycetidae</taxon>
        <taxon>Boletales</taxon>
        <taxon>Boletales incertae sedis</taxon>
        <taxon>Leucogyrophana</taxon>
    </lineage>
</organism>
<dbReference type="AlphaFoldDB" id="A0A0C9W5D5"/>
<dbReference type="Gene3D" id="3.40.50.300">
    <property type="entry name" value="P-loop containing nucleotide triphosphate hydrolases"/>
    <property type="match status" value="1"/>
</dbReference>
<dbReference type="HOGENOM" id="CLU_023805_2_2_1"/>
<dbReference type="EMBL" id="KN839859">
    <property type="protein sequence ID" value="KIJ61888.1"/>
    <property type="molecule type" value="Genomic_DNA"/>
</dbReference>
<evidence type="ECO:0000259" key="1">
    <source>
        <dbReference type="Pfam" id="PF01926"/>
    </source>
</evidence>
<feature type="domain" description="G" evidence="1">
    <location>
        <begin position="140"/>
        <end position="220"/>
    </location>
</feature>
<proteinExistence type="predicted"/>
<dbReference type="Proteomes" id="UP000053820">
    <property type="component" value="Unassembled WGS sequence"/>
</dbReference>
<gene>
    <name evidence="2" type="ORF">HYDPIDRAFT_115381</name>
</gene>
<dbReference type="SUPFAM" id="SSF52540">
    <property type="entry name" value="P-loop containing nucleoside triphosphate hydrolases"/>
    <property type="match status" value="1"/>
</dbReference>
<name>A0A0C9W5D5_9AGAM</name>
<dbReference type="OrthoDB" id="391988at2759"/>
<protein>
    <recommendedName>
        <fullName evidence="1">G domain-containing protein</fullName>
    </recommendedName>
</protein>
<evidence type="ECO:0000313" key="3">
    <source>
        <dbReference type="Proteomes" id="UP000053820"/>
    </source>
</evidence>
<dbReference type="Pfam" id="PF01926">
    <property type="entry name" value="MMR_HSR1"/>
    <property type="match status" value="1"/>
</dbReference>